<gene>
    <name evidence="4" type="ORF">SAMN02745111_01044</name>
</gene>
<sequence>MIIQERYFLLYICLIMIQLFCCIKAYKSDKPIGKYTSFVNASIILPIVGNIIIITSENKHISYLGYLLYYIGMTFVMLSLVVFTNVYCKGVDEYSKNKHSKPYFLYVLVIIDIIQLLLGDMFHHIVSLEPTMLDGKILYSDVPKVGLTFHRIADYFILVCIVLIYFISIYKTSKLYREKYVLLLIILVASAVAQFIYIQNRKIIDHAIIFHAILGGVIFYLSIIHRPLRLLDAMLSNIISDMNDAVYVFDNTHRCVWVNEQGMNLLELKDSSLKEVKDTLFEKFKNITNKGDSWTENRVVGKKYYILEKKSIKAERGKLAGSMLIIKDDTKRHLAVEREVYDSRHDSLTGIYNMKYLYSRISNQLAYTDEEYVLLYLNIKSFKLINENFGKTYGDVVLIELANWIRNNVSDGLYGRLVSDTFGICILKKDFDEDFYIRELSDFVVILKNVELRINIHIGVYEVLNRSMDVSVMFDRAHLAISNVEEKYKTVVKYYDEKIRNEMLEEQRLVSDFPVAIKYDHIIPYLQPIVDEKGKVVGAEALARWNHSEMGFLPPYKFIPLFEKNGLITQLDMYIWEQVCKILNEWKKLNLDLFISINISPKDFYFTDVVSVIVKLIKKYDIEPRKLRIEITETAMMSNPEERIDILNKFRDAGFIVEMDDFGSGYSSLNTLKDMPVDLLKIDMKFLSKDNDERANIIIKNIINLTNDLDIVSLTEGVETKEQFEGLLAMGCELFQGYYFSKPMPVEEFSSFIEKSASL</sequence>
<keyword evidence="1" id="KW-1133">Transmembrane helix</keyword>
<dbReference type="InterPro" id="IPR043128">
    <property type="entry name" value="Rev_trsase/Diguanyl_cyclase"/>
</dbReference>
<keyword evidence="1" id="KW-0812">Transmembrane</keyword>
<dbReference type="PANTHER" id="PTHR33121">
    <property type="entry name" value="CYCLIC DI-GMP PHOSPHODIESTERASE PDEF"/>
    <property type="match status" value="1"/>
</dbReference>
<dbReference type="InterPro" id="IPR031621">
    <property type="entry name" value="HisKA_7TM"/>
</dbReference>
<dbReference type="SMART" id="SM00267">
    <property type="entry name" value="GGDEF"/>
    <property type="match status" value="1"/>
</dbReference>
<feature type="transmembrane region" description="Helical" evidence="1">
    <location>
        <begin position="203"/>
        <end position="224"/>
    </location>
</feature>
<proteinExistence type="predicted"/>
<dbReference type="CDD" id="cd01948">
    <property type="entry name" value="EAL"/>
    <property type="match status" value="1"/>
</dbReference>
<dbReference type="PROSITE" id="PS50887">
    <property type="entry name" value="GGDEF"/>
    <property type="match status" value="1"/>
</dbReference>
<evidence type="ECO:0000259" key="3">
    <source>
        <dbReference type="PROSITE" id="PS50887"/>
    </source>
</evidence>
<dbReference type="SUPFAM" id="SSF55073">
    <property type="entry name" value="Nucleotide cyclase"/>
    <property type="match status" value="1"/>
</dbReference>
<feature type="domain" description="EAL" evidence="2">
    <location>
        <begin position="506"/>
        <end position="757"/>
    </location>
</feature>
<feature type="transmembrane region" description="Helical" evidence="1">
    <location>
        <begin position="180"/>
        <end position="197"/>
    </location>
</feature>
<feature type="transmembrane region" description="Helical" evidence="1">
    <location>
        <begin position="67"/>
        <end position="91"/>
    </location>
</feature>
<dbReference type="SUPFAM" id="SSF141868">
    <property type="entry name" value="EAL domain-like"/>
    <property type="match status" value="1"/>
</dbReference>
<dbReference type="EMBL" id="FUXZ01000006">
    <property type="protein sequence ID" value="SKA65200.1"/>
    <property type="molecule type" value="Genomic_DNA"/>
</dbReference>
<dbReference type="AlphaFoldDB" id="A0A1T4VJQ7"/>
<dbReference type="InterPro" id="IPR050706">
    <property type="entry name" value="Cyclic-di-GMP_PDE-like"/>
</dbReference>
<protein>
    <submittedName>
        <fullName evidence="4">Diguanylate cyclase (GGDEF) domain-containing protein</fullName>
    </submittedName>
</protein>
<keyword evidence="1" id="KW-0472">Membrane</keyword>
<dbReference type="RefSeq" id="WP_159444288.1">
    <property type="nucleotide sequence ID" value="NZ_FUXZ01000006.1"/>
</dbReference>
<dbReference type="OrthoDB" id="9805474at2"/>
<dbReference type="Pfam" id="PF16927">
    <property type="entry name" value="HisKA_7TM"/>
    <property type="match status" value="1"/>
</dbReference>
<accession>A0A1T4VJQ7</accession>
<name>A0A1T4VJQ7_9FIRM</name>
<dbReference type="InterPro" id="IPR001633">
    <property type="entry name" value="EAL_dom"/>
</dbReference>
<dbReference type="InterPro" id="IPR000160">
    <property type="entry name" value="GGDEF_dom"/>
</dbReference>
<organism evidence="4 5">
    <name type="scientific">Eubacterium uniforme</name>
    <dbReference type="NCBI Taxonomy" id="39495"/>
    <lineage>
        <taxon>Bacteria</taxon>
        <taxon>Bacillati</taxon>
        <taxon>Bacillota</taxon>
        <taxon>Clostridia</taxon>
        <taxon>Eubacteriales</taxon>
        <taxon>Eubacteriaceae</taxon>
        <taxon>Eubacterium</taxon>
    </lineage>
</organism>
<dbReference type="NCBIfam" id="TIGR00254">
    <property type="entry name" value="GGDEF"/>
    <property type="match status" value="1"/>
</dbReference>
<dbReference type="SMART" id="SM00052">
    <property type="entry name" value="EAL"/>
    <property type="match status" value="1"/>
</dbReference>
<keyword evidence="5" id="KW-1185">Reference proteome</keyword>
<evidence type="ECO:0000313" key="5">
    <source>
        <dbReference type="Proteomes" id="UP000190814"/>
    </source>
</evidence>
<feature type="transmembrane region" description="Helical" evidence="1">
    <location>
        <begin position="145"/>
        <end position="168"/>
    </location>
</feature>
<dbReference type="InterPro" id="IPR035919">
    <property type="entry name" value="EAL_sf"/>
</dbReference>
<feature type="transmembrane region" description="Helical" evidence="1">
    <location>
        <begin position="6"/>
        <end position="26"/>
    </location>
</feature>
<dbReference type="Gene3D" id="3.20.20.450">
    <property type="entry name" value="EAL domain"/>
    <property type="match status" value="1"/>
</dbReference>
<dbReference type="GO" id="GO:0071111">
    <property type="term" value="F:cyclic-guanylate-specific phosphodiesterase activity"/>
    <property type="evidence" value="ECO:0007669"/>
    <property type="project" value="InterPro"/>
</dbReference>
<evidence type="ECO:0000256" key="1">
    <source>
        <dbReference type="SAM" id="Phobius"/>
    </source>
</evidence>
<evidence type="ECO:0000259" key="2">
    <source>
        <dbReference type="PROSITE" id="PS50883"/>
    </source>
</evidence>
<reference evidence="4 5" key="1">
    <citation type="submission" date="2017-02" db="EMBL/GenBank/DDBJ databases">
        <authorList>
            <person name="Peterson S.W."/>
        </authorList>
    </citation>
    <scope>NUCLEOTIDE SEQUENCE [LARGE SCALE GENOMIC DNA]</scope>
    <source>
        <strain evidence="4 5">ATCC 35992</strain>
    </source>
</reference>
<feature type="transmembrane region" description="Helical" evidence="1">
    <location>
        <begin position="103"/>
        <end position="125"/>
    </location>
</feature>
<feature type="domain" description="GGDEF" evidence="3">
    <location>
        <begin position="370"/>
        <end position="497"/>
    </location>
</feature>
<dbReference type="Pfam" id="PF00563">
    <property type="entry name" value="EAL"/>
    <property type="match status" value="1"/>
</dbReference>
<dbReference type="PROSITE" id="PS50883">
    <property type="entry name" value="EAL"/>
    <property type="match status" value="1"/>
</dbReference>
<dbReference type="PANTHER" id="PTHR33121:SF71">
    <property type="entry name" value="OXYGEN SENSOR PROTEIN DOSP"/>
    <property type="match status" value="1"/>
</dbReference>
<dbReference type="STRING" id="39495.SAMN02745111_01044"/>
<evidence type="ECO:0000313" key="4">
    <source>
        <dbReference type="EMBL" id="SKA65200.1"/>
    </source>
</evidence>
<dbReference type="CDD" id="cd01949">
    <property type="entry name" value="GGDEF"/>
    <property type="match status" value="1"/>
</dbReference>
<dbReference type="Pfam" id="PF00990">
    <property type="entry name" value="GGDEF"/>
    <property type="match status" value="1"/>
</dbReference>
<dbReference type="Gene3D" id="3.30.70.270">
    <property type="match status" value="1"/>
</dbReference>
<dbReference type="InterPro" id="IPR029787">
    <property type="entry name" value="Nucleotide_cyclase"/>
</dbReference>
<feature type="transmembrane region" description="Helical" evidence="1">
    <location>
        <begin position="38"/>
        <end position="55"/>
    </location>
</feature>
<dbReference type="Proteomes" id="UP000190814">
    <property type="component" value="Unassembled WGS sequence"/>
</dbReference>